<dbReference type="GO" id="GO:0030247">
    <property type="term" value="F:polysaccharide binding"/>
    <property type="evidence" value="ECO:0007669"/>
    <property type="project" value="InterPro"/>
</dbReference>
<evidence type="ECO:0000313" key="5">
    <source>
        <dbReference type="EMBL" id="KAG6435352.1"/>
    </source>
</evidence>
<evidence type="ECO:0000256" key="1">
    <source>
        <dbReference type="ARBA" id="ARBA00004167"/>
    </source>
</evidence>
<dbReference type="AlphaFoldDB" id="A0A8X8YRP0"/>
<keyword evidence="6" id="KW-1185">Reference proteome</keyword>
<dbReference type="PANTHER" id="PTHR33491">
    <property type="entry name" value="OSJNBA0016N04.9 PROTEIN"/>
    <property type="match status" value="1"/>
</dbReference>
<evidence type="ECO:0000313" key="6">
    <source>
        <dbReference type="Proteomes" id="UP000298416"/>
    </source>
</evidence>
<reference evidence="5" key="2">
    <citation type="submission" date="2020-08" db="EMBL/GenBank/DDBJ databases">
        <title>Plant Genome Project.</title>
        <authorList>
            <person name="Zhang R.-G."/>
        </authorList>
    </citation>
    <scope>NUCLEOTIDE SEQUENCE</scope>
    <source>
        <strain evidence="5">Huo1</strain>
        <tissue evidence="5">Leaf</tissue>
    </source>
</reference>
<feature type="domain" description="Wall-associated receptor kinase galacturonan-binding" evidence="4">
    <location>
        <begin position="23"/>
        <end position="62"/>
    </location>
</feature>
<feature type="chain" id="PRO_5036448535" description="Wall-associated receptor kinase galacturonan-binding domain-containing protein" evidence="3">
    <location>
        <begin position="20"/>
        <end position="352"/>
    </location>
</feature>
<dbReference type="InterPro" id="IPR025287">
    <property type="entry name" value="WAK_GUB"/>
</dbReference>
<organism evidence="5">
    <name type="scientific">Salvia splendens</name>
    <name type="common">Scarlet sage</name>
    <dbReference type="NCBI Taxonomy" id="180675"/>
    <lineage>
        <taxon>Eukaryota</taxon>
        <taxon>Viridiplantae</taxon>
        <taxon>Streptophyta</taxon>
        <taxon>Embryophyta</taxon>
        <taxon>Tracheophyta</taxon>
        <taxon>Spermatophyta</taxon>
        <taxon>Magnoliopsida</taxon>
        <taxon>eudicotyledons</taxon>
        <taxon>Gunneridae</taxon>
        <taxon>Pentapetalae</taxon>
        <taxon>asterids</taxon>
        <taxon>lamiids</taxon>
        <taxon>Lamiales</taxon>
        <taxon>Lamiaceae</taxon>
        <taxon>Nepetoideae</taxon>
        <taxon>Mentheae</taxon>
        <taxon>Salviinae</taxon>
        <taxon>Salvia</taxon>
        <taxon>Salvia subgen. Calosphace</taxon>
        <taxon>core Calosphace</taxon>
    </lineage>
</organism>
<evidence type="ECO:0000256" key="3">
    <source>
        <dbReference type="SAM" id="SignalP"/>
    </source>
</evidence>
<accession>A0A8X8YRP0</accession>
<dbReference type="Pfam" id="PF13947">
    <property type="entry name" value="GUB_WAK_bind"/>
    <property type="match status" value="2"/>
</dbReference>
<evidence type="ECO:0000259" key="4">
    <source>
        <dbReference type="Pfam" id="PF13947"/>
    </source>
</evidence>
<dbReference type="GO" id="GO:0016020">
    <property type="term" value="C:membrane"/>
    <property type="evidence" value="ECO:0007669"/>
    <property type="project" value="UniProtKB-SubCell"/>
</dbReference>
<dbReference type="Proteomes" id="UP000298416">
    <property type="component" value="Unassembled WGS sequence"/>
</dbReference>
<proteinExistence type="predicted"/>
<dbReference type="EMBL" id="PNBA02000001">
    <property type="protein sequence ID" value="KAG6435352.1"/>
    <property type="molecule type" value="Genomic_DNA"/>
</dbReference>
<reference evidence="5" key="1">
    <citation type="submission" date="2018-01" db="EMBL/GenBank/DDBJ databases">
        <authorList>
            <person name="Mao J.F."/>
        </authorList>
    </citation>
    <scope>NUCLEOTIDE SEQUENCE</scope>
    <source>
        <strain evidence="5">Huo1</strain>
        <tissue evidence="5">Leaf</tissue>
    </source>
</reference>
<keyword evidence="2 3" id="KW-0732">Signal</keyword>
<feature type="signal peptide" evidence="3">
    <location>
        <begin position="1"/>
        <end position="19"/>
    </location>
</feature>
<evidence type="ECO:0000256" key="2">
    <source>
        <dbReference type="ARBA" id="ARBA00022729"/>
    </source>
</evidence>
<name>A0A8X8YRP0_SALSN</name>
<feature type="domain" description="Wall-associated receptor kinase galacturonan-binding" evidence="4">
    <location>
        <begin position="224"/>
        <end position="278"/>
    </location>
</feature>
<comment type="subcellular location">
    <subcellularLocation>
        <location evidence="1">Membrane</location>
        <topology evidence="1">Single-pass membrane protein</topology>
    </subcellularLocation>
</comment>
<comment type="caution">
    <text evidence="5">The sequence shown here is derived from an EMBL/GenBank/DDBJ whole genome shotgun (WGS) entry which is preliminary data.</text>
</comment>
<gene>
    <name evidence="5" type="ORF">SASPL_100224</name>
</gene>
<sequence length="352" mass="38012">MIISIFLLLPSSISTGLVARPGCPNRCGKLPIPYPFGIGSDCSLDPSFNISCITSTSTDPPKAYITLRRMGAWWGAAAPRFAARGITPAALGIARITGFGRCSVMAVAVLPLPEVGFSPCSYAFIQEMRLGSRNQSVFSYNLEFLENNSKSFSDECMETTMAPVIGVFVVICMKLMDTLAAAFKDTRAMPTSPEDAKDRFTLKLTFFLLHHPSAYSIPVAKPGCLDQCGNLSIPFPFGIGSNCYMDPSFEISCNVSTNPPKAYLSALNAEIYDLNLTQIRVLYPKLAFACYNLSESRSLIIDLSATQFTLSTQNVLTALGCDDMAVAYGKSKNTRSFVGGSCAALCTVHPLH</sequence>
<protein>
    <recommendedName>
        <fullName evidence="4">Wall-associated receptor kinase galacturonan-binding domain-containing protein</fullName>
    </recommendedName>
</protein>